<dbReference type="AlphaFoldDB" id="A0AAD9RN47"/>
<keyword evidence="6 10" id="KW-1133">Transmembrane helix</keyword>
<keyword evidence="8" id="KW-0675">Receptor</keyword>
<evidence type="ECO:0000256" key="8">
    <source>
        <dbReference type="ARBA" id="ARBA00023170"/>
    </source>
</evidence>
<reference evidence="11" key="2">
    <citation type="journal article" date="2023" name="Commun. Biol.">
        <title>Intrasexual cuticular hydrocarbon dimorphism in a wasp sheds light on hydrocarbon biosynthesis genes in Hymenoptera.</title>
        <authorList>
            <person name="Moris V.C."/>
            <person name="Podsiadlowski L."/>
            <person name="Martin S."/>
            <person name="Oeyen J.P."/>
            <person name="Donath A."/>
            <person name="Petersen M."/>
            <person name="Wilbrandt J."/>
            <person name="Misof B."/>
            <person name="Liedtke D."/>
            <person name="Thamm M."/>
            <person name="Scheiner R."/>
            <person name="Schmitt T."/>
            <person name="Niehuis O."/>
        </authorList>
    </citation>
    <scope>NUCLEOTIDE SEQUENCE</scope>
    <source>
        <strain evidence="11">GBR_01_08_01A</strain>
    </source>
</reference>
<evidence type="ECO:0000256" key="10">
    <source>
        <dbReference type="SAM" id="Phobius"/>
    </source>
</evidence>
<dbReference type="Pfam" id="PF02949">
    <property type="entry name" value="7tm_6"/>
    <property type="match status" value="1"/>
</dbReference>
<comment type="caution">
    <text evidence="11">The sequence shown here is derived from an EMBL/GenBank/DDBJ whole genome shotgun (WGS) entry which is preliminary data.</text>
</comment>
<dbReference type="GO" id="GO:0007165">
    <property type="term" value="P:signal transduction"/>
    <property type="evidence" value="ECO:0007669"/>
    <property type="project" value="UniProtKB-KW"/>
</dbReference>
<sequence>MIMIFYARKARRMNVICITSTALSYFAFVLAPMNDGKNKFRPNLTLRRLPVEGWFPFDEKQSPVFEIIYTTQWVQTFFLISVILAIDSFLCVVVLHACGQFAVLSKRIKNYTGIVKHEKVNNNNGECACLSCIVKNHVSLIEYVKIIEDSFNELILFQLLGDSVLLSVEGYLLVVAEDIRNTAYNLEWYRYTSCSASPLVLLIRSGFSCKITAGRFSVMRLSYYKKIITTSISYISVLKAIK</sequence>
<comment type="subcellular location">
    <subcellularLocation>
        <location evidence="1">Cell membrane</location>
        <topology evidence="1">Multi-pass membrane protein</topology>
    </subcellularLocation>
</comment>
<keyword evidence="7 10" id="KW-0472">Membrane</keyword>
<dbReference type="Proteomes" id="UP001258017">
    <property type="component" value="Unassembled WGS sequence"/>
</dbReference>
<evidence type="ECO:0000256" key="1">
    <source>
        <dbReference type="ARBA" id="ARBA00004651"/>
    </source>
</evidence>
<name>A0AAD9RN47_9HYME</name>
<dbReference type="InterPro" id="IPR004117">
    <property type="entry name" value="7tm6_olfct_rcpt"/>
</dbReference>
<evidence type="ECO:0000256" key="2">
    <source>
        <dbReference type="ARBA" id="ARBA00022475"/>
    </source>
</evidence>
<evidence type="ECO:0000313" key="12">
    <source>
        <dbReference type="Proteomes" id="UP001258017"/>
    </source>
</evidence>
<keyword evidence="3" id="KW-0716">Sensory transduction</keyword>
<evidence type="ECO:0000256" key="5">
    <source>
        <dbReference type="ARBA" id="ARBA00022725"/>
    </source>
</evidence>
<gene>
    <name evidence="11" type="ORF">KPH14_008904</name>
</gene>
<evidence type="ECO:0000256" key="6">
    <source>
        <dbReference type="ARBA" id="ARBA00022989"/>
    </source>
</evidence>
<keyword evidence="2" id="KW-1003">Cell membrane</keyword>
<feature type="transmembrane region" description="Helical" evidence="10">
    <location>
        <begin position="12"/>
        <end position="33"/>
    </location>
</feature>
<dbReference type="PANTHER" id="PTHR21137:SF35">
    <property type="entry name" value="ODORANT RECEPTOR 19A-RELATED"/>
    <property type="match status" value="1"/>
</dbReference>
<organism evidence="11 12">
    <name type="scientific">Odynerus spinipes</name>
    <dbReference type="NCBI Taxonomy" id="1348599"/>
    <lineage>
        <taxon>Eukaryota</taxon>
        <taxon>Metazoa</taxon>
        <taxon>Ecdysozoa</taxon>
        <taxon>Arthropoda</taxon>
        <taxon>Hexapoda</taxon>
        <taxon>Insecta</taxon>
        <taxon>Pterygota</taxon>
        <taxon>Neoptera</taxon>
        <taxon>Endopterygota</taxon>
        <taxon>Hymenoptera</taxon>
        <taxon>Apocrita</taxon>
        <taxon>Aculeata</taxon>
        <taxon>Vespoidea</taxon>
        <taxon>Vespidae</taxon>
        <taxon>Eumeninae</taxon>
        <taxon>Odynerus</taxon>
    </lineage>
</organism>
<dbReference type="GO" id="GO:0004984">
    <property type="term" value="F:olfactory receptor activity"/>
    <property type="evidence" value="ECO:0007669"/>
    <property type="project" value="InterPro"/>
</dbReference>
<dbReference type="GO" id="GO:0005549">
    <property type="term" value="F:odorant binding"/>
    <property type="evidence" value="ECO:0007669"/>
    <property type="project" value="InterPro"/>
</dbReference>
<feature type="transmembrane region" description="Helical" evidence="10">
    <location>
        <begin position="77"/>
        <end position="99"/>
    </location>
</feature>
<evidence type="ECO:0000256" key="3">
    <source>
        <dbReference type="ARBA" id="ARBA00022606"/>
    </source>
</evidence>
<keyword evidence="4 10" id="KW-0812">Transmembrane</keyword>
<keyword evidence="12" id="KW-1185">Reference proteome</keyword>
<evidence type="ECO:0000256" key="7">
    <source>
        <dbReference type="ARBA" id="ARBA00023136"/>
    </source>
</evidence>
<proteinExistence type="predicted"/>
<dbReference type="PANTHER" id="PTHR21137">
    <property type="entry name" value="ODORANT RECEPTOR"/>
    <property type="match status" value="1"/>
</dbReference>
<evidence type="ECO:0000256" key="4">
    <source>
        <dbReference type="ARBA" id="ARBA00022692"/>
    </source>
</evidence>
<reference evidence="11" key="1">
    <citation type="submission" date="2021-08" db="EMBL/GenBank/DDBJ databases">
        <authorList>
            <person name="Misof B."/>
            <person name="Oliver O."/>
            <person name="Podsiadlowski L."/>
            <person name="Donath A."/>
            <person name="Peters R."/>
            <person name="Mayer C."/>
            <person name="Rust J."/>
            <person name="Gunkel S."/>
            <person name="Lesny P."/>
            <person name="Martin S."/>
            <person name="Oeyen J.P."/>
            <person name="Petersen M."/>
            <person name="Panagiotis P."/>
            <person name="Wilbrandt J."/>
            <person name="Tanja T."/>
        </authorList>
    </citation>
    <scope>NUCLEOTIDE SEQUENCE</scope>
    <source>
        <strain evidence="11">GBR_01_08_01A</strain>
        <tissue evidence="11">Thorax + abdomen</tissue>
    </source>
</reference>
<accession>A0AAD9RN47</accession>
<evidence type="ECO:0000256" key="9">
    <source>
        <dbReference type="ARBA" id="ARBA00023224"/>
    </source>
</evidence>
<protein>
    <submittedName>
        <fullName evidence="11">Uncharacterized protein</fullName>
    </submittedName>
</protein>
<dbReference type="GO" id="GO:0005886">
    <property type="term" value="C:plasma membrane"/>
    <property type="evidence" value="ECO:0007669"/>
    <property type="project" value="UniProtKB-SubCell"/>
</dbReference>
<keyword evidence="5" id="KW-0552">Olfaction</keyword>
<keyword evidence="9" id="KW-0807">Transducer</keyword>
<dbReference type="EMBL" id="JAIFRP010000030">
    <property type="protein sequence ID" value="KAK2582817.1"/>
    <property type="molecule type" value="Genomic_DNA"/>
</dbReference>
<evidence type="ECO:0000313" key="11">
    <source>
        <dbReference type="EMBL" id="KAK2582817.1"/>
    </source>
</evidence>